<gene>
    <name evidence="1" type="ORF">EHP00_289</name>
</gene>
<evidence type="ECO:0000313" key="2">
    <source>
        <dbReference type="Proteomes" id="UP000192758"/>
    </source>
</evidence>
<sequence length="120" mass="14643">MYFHQQYNPNRENDDFEPTRCRKKGLNFAIPEDSNENTTFGNVFYVENREKNNFWENDCNKDILNINYEKEYTKIRENSFTNNPAIKYSKLNRLTKMYLNDNKRSVKNKKITTRMQNHKK</sequence>
<protein>
    <submittedName>
        <fullName evidence="1">Uncharacterized protein</fullName>
    </submittedName>
</protein>
<dbReference type="AlphaFoldDB" id="A0A1W0E7I0"/>
<evidence type="ECO:0000313" key="1">
    <source>
        <dbReference type="EMBL" id="OQS55119.1"/>
    </source>
</evidence>
<reference evidence="1 2" key="1">
    <citation type="journal article" date="2017" name="Environ. Microbiol.">
        <title>Decay of the glycolytic pathway and adaptation to intranuclear parasitism within Enterocytozoonidae microsporidia.</title>
        <authorList>
            <person name="Wiredu Boakye D."/>
            <person name="Jaroenlak P."/>
            <person name="Prachumwat A."/>
            <person name="Williams T.A."/>
            <person name="Bateman K.S."/>
            <person name="Itsathitphaisarn O."/>
            <person name="Sritunyalucksana K."/>
            <person name="Paszkiewicz K.H."/>
            <person name="Moore K.A."/>
            <person name="Stentiford G.D."/>
            <person name="Williams B.A."/>
        </authorList>
    </citation>
    <scope>NUCLEOTIDE SEQUENCE [LARGE SCALE GENOMIC DNA]</scope>
    <source>
        <strain evidence="1 2">TH1</strain>
    </source>
</reference>
<dbReference type="EMBL" id="MNPJ01000014">
    <property type="protein sequence ID" value="OQS55119.1"/>
    <property type="molecule type" value="Genomic_DNA"/>
</dbReference>
<dbReference type="Proteomes" id="UP000192758">
    <property type="component" value="Unassembled WGS sequence"/>
</dbReference>
<dbReference type="VEuPathDB" id="MicrosporidiaDB:EHP00_289"/>
<comment type="caution">
    <text evidence="1">The sequence shown here is derived from an EMBL/GenBank/DDBJ whole genome shotgun (WGS) entry which is preliminary data.</text>
</comment>
<name>A0A1W0E7I0_9MICR</name>
<organism evidence="1 2">
    <name type="scientific">Ecytonucleospora hepatopenaei</name>
    <dbReference type="NCBI Taxonomy" id="646526"/>
    <lineage>
        <taxon>Eukaryota</taxon>
        <taxon>Fungi</taxon>
        <taxon>Fungi incertae sedis</taxon>
        <taxon>Microsporidia</taxon>
        <taxon>Enterocytozoonidae</taxon>
        <taxon>Ecytonucleospora</taxon>
    </lineage>
</organism>
<keyword evidence="2" id="KW-1185">Reference proteome</keyword>
<dbReference type="OrthoDB" id="387571at2759"/>
<proteinExistence type="predicted"/>
<accession>A0A1W0E7I0</accession>